<feature type="chain" id="PRO_5043327254" description="Leucine-rich repeat-containing N-terminal plant-type domain-containing protein" evidence="13">
    <location>
        <begin position="21"/>
        <end position="658"/>
    </location>
</feature>
<comment type="similarity">
    <text evidence="2">Belongs to the RLP family.</text>
</comment>
<evidence type="ECO:0000313" key="16">
    <source>
        <dbReference type="Proteomes" id="UP001054889"/>
    </source>
</evidence>
<evidence type="ECO:0000256" key="11">
    <source>
        <dbReference type="ARBA" id="ARBA00023180"/>
    </source>
</evidence>
<dbReference type="FunFam" id="3.80.10.10:FF:000041">
    <property type="entry name" value="LRR receptor-like serine/threonine-protein kinase ERECTA"/>
    <property type="match status" value="1"/>
</dbReference>
<dbReference type="Gene3D" id="3.80.10.10">
    <property type="entry name" value="Ribonuclease Inhibitor"/>
    <property type="match status" value="2"/>
</dbReference>
<evidence type="ECO:0000256" key="13">
    <source>
        <dbReference type="SAM" id="SignalP"/>
    </source>
</evidence>
<evidence type="ECO:0000256" key="1">
    <source>
        <dbReference type="ARBA" id="ARBA00004251"/>
    </source>
</evidence>
<organism evidence="15 16">
    <name type="scientific">Eleusine coracana subsp. coracana</name>
    <dbReference type="NCBI Taxonomy" id="191504"/>
    <lineage>
        <taxon>Eukaryota</taxon>
        <taxon>Viridiplantae</taxon>
        <taxon>Streptophyta</taxon>
        <taxon>Embryophyta</taxon>
        <taxon>Tracheophyta</taxon>
        <taxon>Spermatophyta</taxon>
        <taxon>Magnoliopsida</taxon>
        <taxon>Liliopsida</taxon>
        <taxon>Poales</taxon>
        <taxon>Poaceae</taxon>
        <taxon>PACMAD clade</taxon>
        <taxon>Chloridoideae</taxon>
        <taxon>Cynodonteae</taxon>
        <taxon>Eleusininae</taxon>
        <taxon>Eleusine</taxon>
    </lineage>
</organism>
<keyword evidence="16" id="KW-1185">Reference proteome</keyword>
<keyword evidence="7 13" id="KW-0732">Signal</keyword>
<dbReference type="GO" id="GO:0009742">
    <property type="term" value="P:brassinosteroid mediated signaling pathway"/>
    <property type="evidence" value="ECO:0007669"/>
    <property type="project" value="UniProtKB-KW"/>
</dbReference>
<dbReference type="InterPro" id="IPR001611">
    <property type="entry name" value="Leu-rich_rpt"/>
</dbReference>
<evidence type="ECO:0000259" key="14">
    <source>
        <dbReference type="Pfam" id="PF08263"/>
    </source>
</evidence>
<sequence>MLLILLQIQIVCLLVVIAKCNSLTAPPIRCPPDQASALLELKNSFNTTGDNYTTFRSWVAGTDCCSWAGVRCSRTRRPCNLLNLGDHQLQANVLEPALFRLTSLKHLDLSGNDFNMSQLPATGFEQLKFLADLSNMTVLKLSKNKFEGPFPSIIFQHKNLQTVDLSENPGIFGILPNFSRDSKLENIYVSTTNFSGTIPSSIGNLKYLKMLDLGVSGFAGILPSSMEYFDLSFNNFGGPIPVPRDGSVTLDYSSNQFSSMPLDYSTYLGDTLYFKASRNNLSGNLTPSICVIARSTQLIDISYNNLSGSIPSCLLEDASALQVLSLKENNLSGEIPDNIKKGCALEAIDFSGNLIEGKIPRSLLACKNMEILDIGSNQISDTFPCWMSTLPKLQVLVLKSNKFTGQLLDPLYNEEDRNKCEFSALRIADMASNNFSGTLPEGWFKILKSMKAKSDNGTLVMENQYYHGQTYQFTAALTYKGYDITISKILRSLVLIDVSNNIFQGNIPKAIGELELLRGLNMSHNALEGPIPPQFGNLKQLESLDLSSNEVSGEIPPNLASLNFLSTLNLSYNMLTGPIPNSPQFFTFSYSSFLGNIGLCGPPVSKQCSNQTEKRLIPNALEQYSLDPLLLVFTALGFGVCFSITTIVIWESHNWKQC</sequence>
<reference evidence="15" key="1">
    <citation type="journal article" date="2018" name="DNA Res.">
        <title>Multiple hybrid de novo genome assembly of finger millet, an orphan allotetraploid crop.</title>
        <authorList>
            <person name="Hatakeyama M."/>
            <person name="Aluri S."/>
            <person name="Balachadran M.T."/>
            <person name="Sivarajan S.R."/>
            <person name="Patrignani A."/>
            <person name="Gruter S."/>
            <person name="Poveda L."/>
            <person name="Shimizu-Inatsugi R."/>
            <person name="Baeten J."/>
            <person name="Francoijs K.J."/>
            <person name="Nataraja K.N."/>
            <person name="Reddy Y.A.N."/>
            <person name="Phadnis S."/>
            <person name="Ravikumar R.L."/>
            <person name="Schlapbach R."/>
            <person name="Sreeman S.M."/>
            <person name="Shimizu K.K."/>
        </authorList>
    </citation>
    <scope>NUCLEOTIDE SEQUENCE</scope>
</reference>
<dbReference type="InterPro" id="IPR032675">
    <property type="entry name" value="LRR_dom_sf"/>
</dbReference>
<evidence type="ECO:0000256" key="10">
    <source>
        <dbReference type="ARBA" id="ARBA00023136"/>
    </source>
</evidence>
<dbReference type="SMART" id="SM00369">
    <property type="entry name" value="LRR_TYP"/>
    <property type="match status" value="4"/>
</dbReference>
<comment type="caution">
    <text evidence="15">The sequence shown here is derived from an EMBL/GenBank/DDBJ whole genome shotgun (WGS) entry which is preliminary data.</text>
</comment>
<keyword evidence="6 12" id="KW-0812">Transmembrane</keyword>
<dbReference type="SUPFAM" id="SSF52058">
    <property type="entry name" value="L domain-like"/>
    <property type="match status" value="1"/>
</dbReference>
<evidence type="ECO:0000256" key="6">
    <source>
        <dbReference type="ARBA" id="ARBA00022692"/>
    </source>
</evidence>
<dbReference type="SUPFAM" id="SSF52047">
    <property type="entry name" value="RNI-like"/>
    <property type="match status" value="1"/>
</dbReference>
<evidence type="ECO:0000256" key="5">
    <source>
        <dbReference type="ARBA" id="ARBA00022626"/>
    </source>
</evidence>
<name>A0AAV5DTN3_ELECO</name>
<protein>
    <recommendedName>
        <fullName evidence="14">Leucine-rich repeat-containing N-terminal plant-type domain-containing protein</fullName>
    </recommendedName>
</protein>
<dbReference type="Pfam" id="PF13516">
    <property type="entry name" value="LRR_6"/>
    <property type="match status" value="2"/>
</dbReference>
<dbReference type="FunFam" id="3.80.10.10:FF:000111">
    <property type="entry name" value="LRR receptor-like serine/threonine-protein kinase ERECTA"/>
    <property type="match status" value="1"/>
</dbReference>
<dbReference type="EMBL" id="BQKI01000071">
    <property type="protein sequence ID" value="GJN13521.1"/>
    <property type="molecule type" value="Genomic_DNA"/>
</dbReference>
<evidence type="ECO:0000256" key="2">
    <source>
        <dbReference type="ARBA" id="ARBA00009592"/>
    </source>
</evidence>
<keyword evidence="10 12" id="KW-0472">Membrane</keyword>
<comment type="subcellular location">
    <subcellularLocation>
        <location evidence="1">Cell membrane</location>
        <topology evidence="1">Single-pass type I membrane protein</topology>
    </subcellularLocation>
</comment>
<evidence type="ECO:0000256" key="3">
    <source>
        <dbReference type="ARBA" id="ARBA00022475"/>
    </source>
</evidence>
<keyword evidence="9 12" id="KW-1133">Transmembrane helix</keyword>
<feature type="domain" description="Leucine-rich repeat-containing N-terminal plant-type" evidence="14">
    <location>
        <begin position="32"/>
        <end position="73"/>
    </location>
</feature>
<evidence type="ECO:0000256" key="8">
    <source>
        <dbReference type="ARBA" id="ARBA00022737"/>
    </source>
</evidence>
<evidence type="ECO:0000256" key="4">
    <source>
        <dbReference type="ARBA" id="ARBA00022614"/>
    </source>
</evidence>
<proteinExistence type="inferred from homology"/>
<evidence type="ECO:0000256" key="7">
    <source>
        <dbReference type="ARBA" id="ARBA00022729"/>
    </source>
</evidence>
<accession>A0AAV5DTN3</accession>
<keyword evidence="3" id="KW-1003">Cell membrane</keyword>
<keyword evidence="4" id="KW-0433">Leucine-rich repeat</keyword>
<dbReference type="Proteomes" id="UP001054889">
    <property type="component" value="Unassembled WGS sequence"/>
</dbReference>
<keyword evidence="8" id="KW-0677">Repeat</keyword>
<feature type="transmembrane region" description="Helical" evidence="12">
    <location>
        <begin position="629"/>
        <end position="650"/>
    </location>
</feature>
<dbReference type="InterPro" id="IPR046956">
    <property type="entry name" value="RLP23-like"/>
</dbReference>
<evidence type="ECO:0000256" key="12">
    <source>
        <dbReference type="SAM" id="Phobius"/>
    </source>
</evidence>
<dbReference type="PANTHER" id="PTHR48061">
    <property type="entry name" value="LEUCINE-RICH REPEAT RECEPTOR PROTEIN KINASE EMS1-LIKE-RELATED"/>
    <property type="match status" value="1"/>
</dbReference>
<dbReference type="Pfam" id="PF08263">
    <property type="entry name" value="LRRNT_2"/>
    <property type="match status" value="1"/>
</dbReference>
<dbReference type="InterPro" id="IPR003591">
    <property type="entry name" value="Leu-rich_rpt_typical-subtyp"/>
</dbReference>
<gene>
    <name evidence="15" type="primary">gb00234</name>
    <name evidence="15" type="ORF">PR202_gb00234</name>
</gene>
<dbReference type="Pfam" id="PF00560">
    <property type="entry name" value="LRR_1"/>
    <property type="match status" value="6"/>
</dbReference>
<dbReference type="PANTHER" id="PTHR48061:SF48">
    <property type="entry name" value="OS01G0162500 PROTEIN"/>
    <property type="match status" value="1"/>
</dbReference>
<feature type="signal peptide" evidence="13">
    <location>
        <begin position="1"/>
        <end position="20"/>
    </location>
</feature>
<evidence type="ECO:0000313" key="15">
    <source>
        <dbReference type="EMBL" id="GJN13521.1"/>
    </source>
</evidence>
<dbReference type="AlphaFoldDB" id="A0AAV5DTN3"/>
<keyword evidence="5" id="KW-1070">Brassinosteroid signaling pathway</keyword>
<reference evidence="15" key="2">
    <citation type="submission" date="2021-12" db="EMBL/GenBank/DDBJ databases">
        <title>Resequencing data analysis of finger millet.</title>
        <authorList>
            <person name="Hatakeyama M."/>
            <person name="Aluri S."/>
            <person name="Balachadran M.T."/>
            <person name="Sivarajan S.R."/>
            <person name="Poveda L."/>
            <person name="Shimizu-Inatsugi R."/>
            <person name="Schlapbach R."/>
            <person name="Sreeman S.M."/>
            <person name="Shimizu K.K."/>
        </authorList>
    </citation>
    <scope>NUCLEOTIDE SEQUENCE</scope>
</reference>
<evidence type="ECO:0000256" key="9">
    <source>
        <dbReference type="ARBA" id="ARBA00022989"/>
    </source>
</evidence>
<dbReference type="InterPro" id="IPR013210">
    <property type="entry name" value="LRR_N_plant-typ"/>
</dbReference>
<dbReference type="GO" id="GO:0005886">
    <property type="term" value="C:plasma membrane"/>
    <property type="evidence" value="ECO:0007669"/>
    <property type="project" value="UniProtKB-SubCell"/>
</dbReference>
<keyword evidence="11" id="KW-0325">Glycoprotein</keyword>